<evidence type="ECO:0000313" key="7">
    <source>
        <dbReference type="Proteomes" id="UP001461498"/>
    </source>
</evidence>
<keyword evidence="3" id="KW-0808">Transferase</keyword>
<dbReference type="PANTHER" id="PTHR13610:SF9">
    <property type="entry name" value="FI06469P"/>
    <property type="match status" value="1"/>
</dbReference>
<dbReference type="Proteomes" id="UP001461498">
    <property type="component" value="Unassembled WGS sequence"/>
</dbReference>
<evidence type="ECO:0000313" key="6">
    <source>
        <dbReference type="EMBL" id="KAK9500699.1"/>
    </source>
</evidence>
<reference evidence="6 7" key="1">
    <citation type="submission" date="2022-12" db="EMBL/GenBank/DDBJ databases">
        <title>Chromosome-level genome assembly of true bugs.</title>
        <authorList>
            <person name="Ma L."/>
            <person name="Li H."/>
        </authorList>
    </citation>
    <scope>NUCLEOTIDE SEQUENCE [LARGE SCALE GENOMIC DNA]</scope>
    <source>
        <strain evidence="6">Lab_2022b</strain>
    </source>
</reference>
<keyword evidence="2" id="KW-0489">Methyltransferase</keyword>
<dbReference type="Gene3D" id="3.40.50.150">
    <property type="entry name" value="Vaccinia Virus protein VP39"/>
    <property type="match status" value="1"/>
</dbReference>
<feature type="transmembrane region" description="Helical" evidence="5">
    <location>
        <begin position="38"/>
        <end position="59"/>
    </location>
</feature>
<keyword evidence="4" id="KW-0949">S-adenosyl-L-methionine</keyword>
<name>A0AAW1CSV2_9HEMI</name>
<organism evidence="6 7">
    <name type="scientific">Rhynocoris fuscipes</name>
    <dbReference type="NCBI Taxonomy" id="488301"/>
    <lineage>
        <taxon>Eukaryota</taxon>
        <taxon>Metazoa</taxon>
        <taxon>Ecdysozoa</taxon>
        <taxon>Arthropoda</taxon>
        <taxon>Hexapoda</taxon>
        <taxon>Insecta</taxon>
        <taxon>Pterygota</taxon>
        <taxon>Neoptera</taxon>
        <taxon>Paraneoptera</taxon>
        <taxon>Hemiptera</taxon>
        <taxon>Heteroptera</taxon>
        <taxon>Panheteroptera</taxon>
        <taxon>Cimicomorpha</taxon>
        <taxon>Reduviidae</taxon>
        <taxon>Harpactorinae</taxon>
        <taxon>Harpactorini</taxon>
        <taxon>Rhynocoris</taxon>
    </lineage>
</organism>
<comment type="similarity">
    <text evidence="1">Belongs to the ANT/ATPSC lysine N-methyltransferase family.</text>
</comment>
<sequence>MFVPNLVSKHFNQLKFGMELKLLEKSPAPTPNKFNKGLITAGLIGGVGVAISILSYPFISPAFRRVCLPFVPATNQQVSNVFKALEGRHGKLLDIGSGDGRIVLEAAKRGYHAYGVELNLWLVLYSRWTALKSGLRSSATFYRKDLWKVDFKPYENIVIFGVKEMMNELNLKFEKELQDTYVVACRFPIANKVPIKVIGSSIDTVWLYHFKSLRDKSIQN</sequence>
<keyword evidence="5" id="KW-0812">Transmembrane</keyword>
<dbReference type="AlphaFoldDB" id="A0AAW1CSV2"/>
<protein>
    <submittedName>
        <fullName evidence="6">Uncharacterized protein</fullName>
    </submittedName>
</protein>
<evidence type="ECO:0000256" key="2">
    <source>
        <dbReference type="ARBA" id="ARBA00022603"/>
    </source>
</evidence>
<dbReference type="SUPFAM" id="SSF53335">
    <property type="entry name" value="S-adenosyl-L-methionine-dependent methyltransferases"/>
    <property type="match status" value="1"/>
</dbReference>
<comment type="caution">
    <text evidence="6">The sequence shown here is derived from an EMBL/GenBank/DDBJ whole genome shotgun (WGS) entry which is preliminary data.</text>
</comment>
<evidence type="ECO:0000256" key="1">
    <source>
        <dbReference type="ARBA" id="ARBA00010633"/>
    </source>
</evidence>
<dbReference type="GO" id="GO:1905706">
    <property type="term" value="P:regulation of mitochondrial ATP synthesis coupled proton transport"/>
    <property type="evidence" value="ECO:0007669"/>
    <property type="project" value="TreeGrafter"/>
</dbReference>
<dbReference type="EMBL" id="JAPXFL010000010">
    <property type="protein sequence ID" value="KAK9500699.1"/>
    <property type="molecule type" value="Genomic_DNA"/>
</dbReference>
<keyword evidence="5" id="KW-1133">Transmembrane helix</keyword>
<dbReference type="GO" id="GO:0005739">
    <property type="term" value="C:mitochondrion"/>
    <property type="evidence" value="ECO:0007669"/>
    <property type="project" value="TreeGrafter"/>
</dbReference>
<evidence type="ECO:0000256" key="3">
    <source>
        <dbReference type="ARBA" id="ARBA00022679"/>
    </source>
</evidence>
<dbReference type="InterPro" id="IPR029063">
    <property type="entry name" value="SAM-dependent_MTases_sf"/>
</dbReference>
<dbReference type="GO" id="GO:0016279">
    <property type="term" value="F:protein-lysine N-methyltransferase activity"/>
    <property type="evidence" value="ECO:0007669"/>
    <property type="project" value="InterPro"/>
</dbReference>
<dbReference type="GO" id="GO:0032259">
    <property type="term" value="P:methylation"/>
    <property type="evidence" value="ECO:0007669"/>
    <property type="project" value="UniProtKB-KW"/>
</dbReference>
<accession>A0AAW1CSV2</accession>
<keyword evidence="7" id="KW-1185">Reference proteome</keyword>
<dbReference type="InterPro" id="IPR026170">
    <property type="entry name" value="FAM173A/B"/>
</dbReference>
<keyword evidence="5" id="KW-0472">Membrane</keyword>
<gene>
    <name evidence="6" type="ORF">O3M35_001915</name>
</gene>
<proteinExistence type="inferred from homology"/>
<evidence type="ECO:0000256" key="4">
    <source>
        <dbReference type="ARBA" id="ARBA00022691"/>
    </source>
</evidence>
<dbReference type="PANTHER" id="PTHR13610">
    <property type="entry name" value="METHYLTRANSFERASE DOMAIN-CONTAINING PROTEIN"/>
    <property type="match status" value="1"/>
</dbReference>
<evidence type="ECO:0000256" key="5">
    <source>
        <dbReference type="SAM" id="Phobius"/>
    </source>
</evidence>